<comment type="caution">
    <text evidence="1">The sequence shown here is derived from an EMBL/GenBank/DDBJ whole genome shotgun (WGS) entry which is preliminary data.</text>
</comment>
<organism evidence="1 2">
    <name type="scientific">Kocuria palustris PEL</name>
    <dbReference type="NCBI Taxonomy" id="1236550"/>
    <lineage>
        <taxon>Bacteria</taxon>
        <taxon>Bacillati</taxon>
        <taxon>Actinomycetota</taxon>
        <taxon>Actinomycetes</taxon>
        <taxon>Micrococcales</taxon>
        <taxon>Micrococcaceae</taxon>
        <taxon>Kocuria</taxon>
    </lineage>
</organism>
<dbReference type="Proteomes" id="UP000009877">
    <property type="component" value="Unassembled WGS sequence"/>
</dbReference>
<dbReference type="PANTHER" id="PTHR42811">
    <property type="entry name" value="SERINE ACETYLTRANSFERASE"/>
    <property type="match status" value="1"/>
</dbReference>
<dbReference type="RefSeq" id="WP_006215264.1">
    <property type="nucleotide sequence ID" value="NZ_ANHZ02000018.1"/>
</dbReference>
<sequence>MGIAERLVARRNWRLARLAALPLNLSVPAEVRIGDGLQLVHYGFGTVIYPEVTIGDRVRIYQQVTIGRKDAHLPRTDSPFEHLEIGDDVVLFPGCKVLGGAGITRIGRGTIVGANAVVLGSTGEDEIWAGNPARCVGRRTDG</sequence>
<dbReference type="EMBL" id="ANHZ02000018">
    <property type="protein sequence ID" value="EME36070.1"/>
    <property type="molecule type" value="Genomic_DNA"/>
</dbReference>
<dbReference type="Gene3D" id="2.160.10.10">
    <property type="entry name" value="Hexapeptide repeat proteins"/>
    <property type="match status" value="1"/>
</dbReference>
<accession>M2YC49</accession>
<dbReference type="GO" id="GO:0016740">
    <property type="term" value="F:transferase activity"/>
    <property type="evidence" value="ECO:0007669"/>
    <property type="project" value="UniProtKB-KW"/>
</dbReference>
<reference evidence="1 2" key="1">
    <citation type="journal article" date="2014" name="Genome Announc.">
        <title>Draft Genome Sequence of Kocuria palustris PEL.</title>
        <authorList>
            <person name="Sharma G."/>
            <person name="Khatri I."/>
            <person name="Subramanian S."/>
        </authorList>
    </citation>
    <scope>NUCLEOTIDE SEQUENCE [LARGE SCALE GENOMIC DNA]</scope>
    <source>
        <strain evidence="1 2">PEL</strain>
    </source>
</reference>
<keyword evidence="2" id="KW-1185">Reference proteome</keyword>
<proteinExistence type="predicted"/>
<dbReference type="AlphaFoldDB" id="M2YC49"/>
<evidence type="ECO:0000313" key="1">
    <source>
        <dbReference type="EMBL" id="EME36070.1"/>
    </source>
</evidence>
<dbReference type="STRING" id="71999.KPaMU14_03945"/>
<protein>
    <submittedName>
        <fullName evidence="1">Serine acetyltransferase</fullName>
    </submittedName>
</protein>
<evidence type="ECO:0000313" key="2">
    <source>
        <dbReference type="Proteomes" id="UP000009877"/>
    </source>
</evidence>
<gene>
    <name evidence="1" type="ORF">C884_00838</name>
</gene>
<dbReference type="InterPro" id="IPR011004">
    <property type="entry name" value="Trimer_LpxA-like_sf"/>
</dbReference>
<dbReference type="SUPFAM" id="SSF51161">
    <property type="entry name" value="Trimeric LpxA-like enzymes"/>
    <property type="match status" value="1"/>
</dbReference>
<name>M2YC49_9MICC</name>